<feature type="domain" description="Glycosyl hydrolase-like 10" evidence="2">
    <location>
        <begin position="4"/>
        <end position="295"/>
    </location>
</feature>
<dbReference type="InterPro" id="IPR003790">
    <property type="entry name" value="GHL10"/>
</dbReference>
<protein>
    <submittedName>
        <fullName evidence="3">Uncharacterized lipoprotein YddW, UPF0748 family</fullName>
    </submittedName>
</protein>
<dbReference type="SUPFAM" id="SSF51445">
    <property type="entry name" value="(Trans)glycosidases"/>
    <property type="match status" value="1"/>
</dbReference>
<dbReference type="AlphaFoldDB" id="A0A1I0X3J0"/>
<dbReference type="RefSeq" id="WP_090235193.1">
    <property type="nucleotide sequence ID" value="NZ_FOJW01000004.1"/>
</dbReference>
<evidence type="ECO:0000259" key="2">
    <source>
        <dbReference type="Pfam" id="PF02638"/>
    </source>
</evidence>
<dbReference type="PANTHER" id="PTHR43405:SF1">
    <property type="entry name" value="GLYCOSYL HYDROLASE DIGH"/>
    <property type="match status" value="1"/>
</dbReference>
<evidence type="ECO:0000313" key="4">
    <source>
        <dbReference type="Proteomes" id="UP000198642"/>
    </source>
</evidence>
<name>A0A1I0X3J0_9BACI</name>
<dbReference type="GO" id="GO:0030246">
    <property type="term" value="F:carbohydrate binding"/>
    <property type="evidence" value="ECO:0007669"/>
    <property type="project" value="InterPro"/>
</dbReference>
<dbReference type="Pfam" id="PF02638">
    <property type="entry name" value="GHL10"/>
    <property type="match status" value="1"/>
</dbReference>
<evidence type="ECO:0000313" key="3">
    <source>
        <dbReference type="EMBL" id="SFA94643.1"/>
    </source>
</evidence>
<dbReference type="InterPro" id="IPR052177">
    <property type="entry name" value="Divisome_Glycosyl_Hydrolase"/>
</dbReference>
<dbReference type="Gene3D" id="2.60.40.1120">
    <property type="entry name" value="Carboxypeptidase-like, regulatory domain"/>
    <property type="match status" value="1"/>
</dbReference>
<keyword evidence="3" id="KW-0449">Lipoprotein</keyword>
<dbReference type="OrthoDB" id="9794671at2"/>
<dbReference type="Pfam" id="PF13620">
    <property type="entry name" value="CarboxypepD_reg"/>
    <property type="match status" value="1"/>
</dbReference>
<gene>
    <name evidence="3" type="ORF">SAMN04488072_10477</name>
</gene>
<dbReference type="Gene3D" id="3.20.20.80">
    <property type="entry name" value="Glycosidases"/>
    <property type="match status" value="1"/>
</dbReference>
<keyword evidence="1" id="KW-0732">Signal</keyword>
<sequence length="456" mass="50883">MDNLVQDVQEANANAVIVQVRRRGDAYFNKALEPRTEDPRLQPNFDALANLIEQAHGKGIEVHAWLTTLPIWNSLFPPESEQHVFNQHGPSASDKDYWLTENVNGDNRSGADYMLDPGHPDAADYTADQYVHVVQQYNVDGIHLDLVRYTDPSWGYNPTSIDRYLTQTGAAEVPEPEDPQWKDWRRDQVTNLLRQVYLRSIAEDPDVKVSAATIAWGKGPESMEEYKQSEPYSTVLQDWNGWLEEGIIDLAIPMNYDREHVPIQKAWYDLWIEWEKNHQYDRQIAAGPGIYFNTIEGSLAQIGRALQPSAEGNSLAGTALYSYASTNNGGIANDTFYQALSQDSEYGDPVFSEPAEVPDMPWKTTPEKGYLMGYLTDQEGHPVDNGQVLLRGSKGNVYQTETDGNGFFGITDLPDGHYVAQVDHGTGRGAAKSLDIQAGKVTETALQVKAVSQSGN</sequence>
<proteinExistence type="predicted"/>
<evidence type="ECO:0000256" key="1">
    <source>
        <dbReference type="ARBA" id="ARBA00022729"/>
    </source>
</evidence>
<dbReference type="InterPro" id="IPR013784">
    <property type="entry name" value="Carb-bd-like_fold"/>
</dbReference>
<dbReference type="PANTHER" id="PTHR43405">
    <property type="entry name" value="GLYCOSYL HYDROLASE DIGH"/>
    <property type="match status" value="1"/>
</dbReference>
<dbReference type="InterPro" id="IPR017853">
    <property type="entry name" value="GH"/>
</dbReference>
<keyword evidence="4" id="KW-1185">Reference proteome</keyword>
<organism evidence="3 4">
    <name type="scientific">Lentibacillus halodurans</name>
    <dbReference type="NCBI Taxonomy" id="237679"/>
    <lineage>
        <taxon>Bacteria</taxon>
        <taxon>Bacillati</taxon>
        <taxon>Bacillota</taxon>
        <taxon>Bacilli</taxon>
        <taxon>Bacillales</taxon>
        <taxon>Bacillaceae</taxon>
        <taxon>Lentibacillus</taxon>
    </lineage>
</organism>
<dbReference type="Proteomes" id="UP000198642">
    <property type="component" value="Unassembled WGS sequence"/>
</dbReference>
<reference evidence="3 4" key="1">
    <citation type="submission" date="2016-10" db="EMBL/GenBank/DDBJ databases">
        <authorList>
            <person name="de Groot N.N."/>
        </authorList>
    </citation>
    <scope>NUCLEOTIDE SEQUENCE [LARGE SCALE GENOMIC DNA]</scope>
    <source>
        <strain evidence="3 4">CGMCC 1.3702</strain>
    </source>
</reference>
<accession>A0A1I0X3J0</accession>
<dbReference type="SUPFAM" id="SSF49452">
    <property type="entry name" value="Starch-binding domain-like"/>
    <property type="match status" value="1"/>
</dbReference>
<dbReference type="EMBL" id="FOJW01000004">
    <property type="protein sequence ID" value="SFA94643.1"/>
    <property type="molecule type" value="Genomic_DNA"/>
</dbReference>